<reference evidence="2 3" key="1">
    <citation type="journal article" date="2014" name="Agronomy (Basel)">
        <title>A Draft Genome Sequence for Ensete ventricosum, the Drought-Tolerant Tree Against Hunger.</title>
        <authorList>
            <person name="Harrison J."/>
            <person name="Moore K.A."/>
            <person name="Paszkiewicz K."/>
            <person name="Jones T."/>
            <person name="Grant M."/>
            <person name="Ambacheew D."/>
            <person name="Muzemil S."/>
            <person name="Studholme D.J."/>
        </authorList>
    </citation>
    <scope>NUCLEOTIDE SEQUENCE [LARGE SCALE GENOMIC DNA]</scope>
</reference>
<organism evidence="2 3">
    <name type="scientific">Ensete ventricosum</name>
    <name type="common">Abyssinian banana</name>
    <name type="synonym">Musa ensete</name>
    <dbReference type="NCBI Taxonomy" id="4639"/>
    <lineage>
        <taxon>Eukaryota</taxon>
        <taxon>Viridiplantae</taxon>
        <taxon>Streptophyta</taxon>
        <taxon>Embryophyta</taxon>
        <taxon>Tracheophyta</taxon>
        <taxon>Spermatophyta</taxon>
        <taxon>Magnoliopsida</taxon>
        <taxon>Liliopsida</taxon>
        <taxon>Zingiberales</taxon>
        <taxon>Musaceae</taxon>
        <taxon>Ensete</taxon>
    </lineage>
</organism>
<sequence length="71" mass="7688">MGLRRQHLVAVAIFTVVAALRHLVAVASLRHRHCSRWSSPSLLLFVATGTAIAAAPLSLDQVSSSRPCFYC</sequence>
<dbReference type="EMBL" id="AMZH03001310">
    <property type="protein sequence ID" value="RRT79788.1"/>
    <property type="molecule type" value="Genomic_DNA"/>
</dbReference>
<feature type="transmembrane region" description="Helical" evidence="1">
    <location>
        <begin position="41"/>
        <end position="59"/>
    </location>
</feature>
<accession>A0A427AU52</accession>
<dbReference type="AlphaFoldDB" id="A0A427AU52"/>
<keyword evidence="1" id="KW-0812">Transmembrane</keyword>
<comment type="caution">
    <text evidence="2">The sequence shown here is derived from an EMBL/GenBank/DDBJ whole genome shotgun (WGS) entry which is preliminary data.</text>
</comment>
<feature type="transmembrane region" description="Helical" evidence="1">
    <location>
        <begin position="6"/>
        <end position="29"/>
    </location>
</feature>
<gene>
    <name evidence="2" type="ORF">B296_00015801</name>
</gene>
<evidence type="ECO:0000256" key="1">
    <source>
        <dbReference type="SAM" id="Phobius"/>
    </source>
</evidence>
<keyword evidence="1" id="KW-0472">Membrane</keyword>
<name>A0A427AU52_ENSVE</name>
<protein>
    <submittedName>
        <fullName evidence="2">Uncharacterized protein</fullName>
    </submittedName>
</protein>
<evidence type="ECO:0000313" key="3">
    <source>
        <dbReference type="Proteomes" id="UP000287651"/>
    </source>
</evidence>
<evidence type="ECO:0000313" key="2">
    <source>
        <dbReference type="EMBL" id="RRT79788.1"/>
    </source>
</evidence>
<proteinExistence type="predicted"/>
<dbReference type="Proteomes" id="UP000287651">
    <property type="component" value="Unassembled WGS sequence"/>
</dbReference>
<keyword evidence="1" id="KW-1133">Transmembrane helix</keyword>